<dbReference type="RefSeq" id="WP_160625047.1">
    <property type="nucleotide sequence ID" value="NZ_WUUQ01000002.1"/>
</dbReference>
<evidence type="ECO:0000313" key="3">
    <source>
        <dbReference type="Proteomes" id="UP000434036"/>
    </source>
</evidence>
<keyword evidence="3" id="KW-1185">Reference proteome</keyword>
<keyword evidence="1" id="KW-1133">Transmembrane helix</keyword>
<dbReference type="EMBL" id="WUUQ01000002">
    <property type="protein sequence ID" value="MXQ73610.1"/>
    <property type="molecule type" value="Genomic_DNA"/>
</dbReference>
<keyword evidence="1" id="KW-0472">Membrane</keyword>
<evidence type="ECO:0000256" key="1">
    <source>
        <dbReference type="SAM" id="Phobius"/>
    </source>
</evidence>
<feature type="transmembrane region" description="Helical" evidence="1">
    <location>
        <begin position="58"/>
        <end position="75"/>
    </location>
</feature>
<accession>A0A6N8U6Z8</accession>
<keyword evidence="1" id="KW-0812">Transmembrane</keyword>
<reference evidence="2 3" key="2">
    <citation type="submission" date="2020-01" db="EMBL/GenBank/DDBJ databases">
        <title>Clostridiaceae sp. nov. isolated from the gut of human by culturomics.</title>
        <authorList>
            <person name="Chang Y."/>
        </authorList>
    </citation>
    <scope>NUCLEOTIDE SEQUENCE [LARGE SCALE GENOMIC DNA]</scope>
    <source>
        <strain evidence="2 3">DONG20-135</strain>
    </source>
</reference>
<name>A0A6N8U6Z8_9FIRM</name>
<dbReference type="AlphaFoldDB" id="A0A6N8U6Z8"/>
<proteinExistence type="predicted"/>
<dbReference type="Proteomes" id="UP000434036">
    <property type="component" value="Unassembled WGS sequence"/>
</dbReference>
<reference evidence="2 3" key="1">
    <citation type="submission" date="2019-12" db="EMBL/GenBank/DDBJ databases">
        <authorList>
            <person name="Yang R."/>
        </authorList>
    </citation>
    <scope>NUCLEOTIDE SEQUENCE [LARGE SCALE GENOMIC DNA]</scope>
    <source>
        <strain evidence="2 3">DONG20-135</strain>
    </source>
</reference>
<gene>
    <name evidence="2" type="ORF">GSF08_06640</name>
</gene>
<comment type="caution">
    <text evidence="2">The sequence shown here is derived from an EMBL/GenBank/DDBJ whole genome shotgun (WGS) entry which is preliminary data.</text>
</comment>
<protein>
    <submittedName>
        <fullName evidence="2">CvpA family protein</fullName>
    </submittedName>
</protein>
<sequence length="556" mass="62548">MKVYHFDQFFDPKTYQNMAKPKLSSVKGHILSVVITLLVFAITYYVSHPVLNLHDHGSVIYIVFHLLIFAGLEFMTHGYMPKIGKLAGALSGIIVLVMIVLTVASAAFFRSGDYHKQLKMDETAKFDKDFKTIEMSKVPLIDYDVAKQLGDKKMGQVTALGSQYEVSDQYTLISVKGELYRVSPLEYRDFFKWFQNNDKGIPGYIKVNVTDPDDVELVELKKGMKYAPSAYFNQNMERHVRFSYPMEQITDYSFELNDEGKPYWVISTFHQEVGFYGGNSANGVILLDPVSGDMKKYDLKDVPKWVDRVQPSEFALNQLENWGLYVNGYFNTLFGQKDMLKVTDGHNYVTIDGQTNLFTGVTSVGGDKSIVGFALINLKTKEANFFKVNGADEASAMSSAEGEVQNLRYNATFPIMLNIADRPTYFISLKDQAGLVKKYAFVSVENYSTVGVGDTVGKARDSYVQRLRDAGNEVAEEEKATTDSTAVIASINTAIKDGNSTYYITLEGDDHLYVVPIKLSNELALTKPGQKVKITYEKSKEKTVLAEKFDNLDLQY</sequence>
<feature type="transmembrane region" description="Helical" evidence="1">
    <location>
        <begin position="28"/>
        <end position="46"/>
    </location>
</feature>
<feature type="transmembrane region" description="Helical" evidence="1">
    <location>
        <begin position="87"/>
        <end position="109"/>
    </location>
</feature>
<evidence type="ECO:0000313" key="2">
    <source>
        <dbReference type="EMBL" id="MXQ73610.1"/>
    </source>
</evidence>
<organism evidence="2 3">
    <name type="scientific">Copranaerobaculum intestinale</name>
    <dbReference type="NCBI Taxonomy" id="2692629"/>
    <lineage>
        <taxon>Bacteria</taxon>
        <taxon>Bacillati</taxon>
        <taxon>Bacillota</taxon>
        <taxon>Erysipelotrichia</taxon>
        <taxon>Erysipelotrichales</taxon>
        <taxon>Erysipelotrichaceae</taxon>
        <taxon>Copranaerobaculum</taxon>
    </lineage>
</organism>